<dbReference type="InterPro" id="IPR018999">
    <property type="entry name" value="UPF1_CH/ZBD"/>
</dbReference>
<evidence type="ECO:0000256" key="1">
    <source>
        <dbReference type="PROSITE-ProRule" id="PRU01341"/>
    </source>
</evidence>
<gene>
    <name evidence="3" type="ORF">HaLaN_33106</name>
</gene>
<dbReference type="GO" id="GO:0005737">
    <property type="term" value="C:cytoplasm"/>
    <property type="evidence" value="ECO:0007669"/>
    <property type="project" value="InterPro"/>
</dbReference>
<evidence type="ECO:0000313" key="3">
    <source>
        <dbReference type="EMBL" id="GFH33698.1"/>
    </source>
</evidence>
<keyword evidence="1" id="KW-0863">Zinc-finger</keyword>
<evidence type="ECO:0000259" key="2">
    <source>
        <dbReference type="PROSITE" id="PS51997"/>
    </source>
</evidence>
<name>A0A6A0AM96_HAELA</name>
<keyword evidence="1" id="KW-0862">Zinc</keyword>
<accession>A0A6A0AM96</accession>
<reference evidence="3 4" key="1">
    <citation type="submission" date="2020-02" db="EMBL/GenBank/DDBJ databases">
        <title>Draft genome sequence of Haematococcus lacustris strain NIES-144.</title>
        <authorList>
            <person name="Morimoto D."/>
            <person name="Nakagawa S."/>
            <person name="Yoshida T."/>
            <person name="Sawayama S."/>
        </authorList>
    </citation>
    <scope>NUCLEOTIDE SEQUENCE [LARGE SCALE GENOMIC DNA]</scope>
    <source>
        <strain evidence="3 4">NIES-144</strain>
    </source>
</reference>
<dbReference type="GO" id="GO:0003724">
    <property type="term" value="F:RNA helicase activity"/>
    <property type="evidence" value="ECO:0007669"/>
    <property type="project" value="InterPro"/>
</dbReference>
<comment type="caution">
    <text evidence="1">Lacks conserved residue(s) required for the propagation of feature annotation.</text>
</comment>
<dbReference type="EMBL" id="BLLF01009353">
    <property type="protein sequence ID" value="GFH33698.1"/>
    <property type="molecule type" value="Genomic_DNA"/>
</dbReference>
<dbReference type="AlphaFoldDB" id="A0A6A0AM96"/>
<feature type="region of interest" description="CC/SHH/C" evidence="1">
    <location>
        <begin position="4"/>
        <end position="32"/>
    </location>
</feature>
<feature type="domain" description="Upf1" evidence="2">
    <location>
        <begin position="1"/>
        <end position="58"/>
    </location>
</feature>
<evidence type="ECO:0000313" key="4">
    <source>
        <dbReference type="Proteomes" id="UP000485058"/>
    </source>
</evidence>
<feature type="non-terminal residue" evidence="3">
    <location>
        <position position="1"/>
    </location>
</feature>
<dbReference type="GO" id="GO:0000184">
    <property type="term" value="P:nuclear-transcribed mRNA catabolic process, nonsense-mediated decay"/>
    <property type="evidence" value="ECO:0007669"/>
    <property type="project" value="InterPro"/>
</dbReference>
<dbReference type="CDD" id="cd21400">
    <property type="entry name" value="ZBD_UPF1-like"/>
    <property type="match status" value="1"/>
</dbReference>
<sequence length="58" mass="6201">VAKCLATGKWFCNGRSTSAGSCIIVHLVKSKHKEVQLHKDSPLGDAVLECYASGSRNV</sequence>
<dbReference type="GO" id="GO:0003723">
    <property type="term" value="F:RNA binding"/>
    <property type="evidence" value="ECO:0007669"/>
    <property type="project" value="InterPro"/>
</dbReference>
<dbReference type="Proteomes" id="UP000485058">
    <property type="component" value="Unassembled WGS sequence"/>
</dbReference>
<dbReference type="GO" id="GO:0005524">
    <property type="term" value="F:ATP binding"/>
    <property type="evidence" value="ECO:0007669"/>
    <property type="project" value="InterPro"/>
</dbReference>
<dbReference type="GO" id="GO:0008270">
    <property type="term" value="F:zinc ion binding"/>
    <property type="evidence" value="ECO:0007669"/>
    <property type="project" value="UniProtKB-UniRule"/>
</dbReference>
<proteinExistence type="predicted"/>
<organism evidence="3 4">
    <name type="scientific">Haematococcus lacustris</name>
    <name type="common">Green alga</name>
    <name type="synonym">Haematococcus pluvialis</name>
    <dbReference type="NCBI Taxonomy" id="44745"/>
    <lineage>
        <taxon>Eukaryota</taxon>
        <taxon>Viridiplantae</taxon>
        <taxon>Chlorophyta</taxon>
        <taxon>core chlorophytes</taxon>
        <taxon>Chlorophyceae</taxon>
        <taxon>CS clade</taxon>
        <taxon>Chlamydomonadales</taxon>
        <taxon>Haematococcaceae</taxon>
        <taxon>Haematococcus</taxon>
    </lineage>
</organism>
<dbReference type="PROSITE" id="PS51997">
    <property type="entry name" value="UPF1_CH_RICH"/>
    <property type="match status" value="1"/>
</dbReference>
<dbReference type="Pfam" id="PF09416">
    <property type="entry name" value="UPF1_Zn_bind"/>
    <property type="match status" value="1"/>
</dbReference>
<keyword evidence="4" id="KW-1185">Reference proteome</keyword>
<comment type="caution">
    <text evidence="3">The sequence shown here is derived from an EMBL/GenBank/DDBJ whole genome shotgun (WGS) entry which is preliminary data.</text>
</comment>
<keyword evidence="1" id="KW-0479">Metal-binding</keyword>
<protein>
    <recommendedName>
        <fullName evidence="2">Upf1 domain-containing protein</fullName>
    </recommendedName>
</protein>
<feature type="non-terminal residue" evidence="3">
    <location>
        <position position="58"/>
    </location>
</feature>